<comment type="similarity">
    <text evidence="2">Belongs to the sulfatase family.</text>
</comment>
<evidence type="ECO:0000313" key="8">
    <source>
        <dbReference type="EMBL" id="AEP30585.1"/>
    </source>
</evidence>
<evidence type="ECO:0000313" key="9">
    <source>
        <dbReference type="Proteomes" id="UP000009282"/>
    </source>
</evidence>
<evidence type="ECO:0000256" key="4">
    <source>
        <dbReference type="ARBA" id="ARBA00022729"/>
    </source>
</evidence>
<reference evidence="8 9" key="1">
    <citation type="journal article" date="2011" name="J. Bacteriol.">
        <title>Complete genome sequence of seawater bacterium Glaciecola nitratireducens FR1064T.</title>
        <authorList>
            <person name="Bian F."/>
            <person name="Qin Q.L."/>
            <person name="Xie B.B."/>
            <person name="Shu Y.L."/>
            <person name="Zhang X.Y."/>
            <person name="Yu Y."/>
            <person name="Chen B."/>
            <person name="Chen X.L."/>
            <person name="Zhou B.C."/>
            <person name="Zhang Y.Z."/>
        </authorList>
    </citation>
    <scope>NUCLEOTIDE SEQUENCE [LARGE SCALE GENOMIC DNA]</scope>
    <source>
        <strain evidence="9">JCM 12485 / KCTC 12276 / FR1064</strain>
    </source>
</reference>
<feature type="domain" description="Sulfatase N-terminal" evidence="7">
    <location>
        <begin position="18"/>
        <end position="251"/>
    </location>
</feature>
<dbReference type="Proteomes" id="UP000009282">
    <property type="component" value="Chromosome"/>
</dbReference>
<evidence type="ECO:0000256" key="5">
    <source>
        <dbReference type="ARBA" id="ARBA00022801"/>
    </source>
</evidence>
<keyword evidence="4" id="KW-0732">Signal</keyword>
<evidence type="ECO:0000256" key="3">
    <source>
        <dbReference type="ARBA" id="ARBA00022723"/>
    </source>
</evidence>
<dbReference type="PANTHER" id="PTHR42693">
    <property type="entry name" value="ARYLSULFATASE FAMILY MEMBER"/>
    <property type="match status" value="1"/>
</dbReference>
<dbReference type="GO" id="GO:0004065">
    <property type="term" value="F:arylsulfatase activity"/>
    <property type="evidence" value="ECO:0007669"/>
    <property type="project" value="TreeGrafter"/>
</dbReference>
<keyword evidence="6" id="KW-0106">Calcium</keyword>
<dbReference type="InterPro" id="IPR050738">
    <property type="entry name" value="Sulfatase"/>
</dbReference>
<accession>G4QM14</accession>
<comment type="cofactor">
    <cofactor evidence="1">
        <name>Ca(2+)</name>
        <dbReference type="ChEBI" id="CHEBI:29108"/>
    </cofactor>
</comment>
<dbReference type="InterPro" id="IPR000917">
    <property type="entry name" value="Sulfatase_N"/>
</dbReference>
<protein>
    <submittedName>
        <fullName evidence="8">Sulfatase</fullName>
    </submittedName>
</protein>
<dbReference type="Pfam" id="PF00884">
    <property type="entry name" value="Sulfatase"/>
    <property type="match status" value="1"/>
</dbReference>
<dbReference type="Gene3D" id="3.30.1120.10">
    <property type="match status" value="1"/>
</dbReference>
<gene>
    <name evidence="8" type="ordered locus">GNIT_2488</name>
</gene>
<keyword evidence="3" id="KW-0479">Metal-binding</keyword>
<dbReference type="EMBL" id="CP003060">
    <property type="protein sequence ID" value="AEP30585.1"/>
    <property type="molecule type" value="Genomic_DNA"/>
</dbReference>
<evidence type="ECO:0000256" key="6">
    <source>
        <dbReference type="ARBA" id="ARBA00022837"/>
    </source>
</evidence>
<dbReference type="eggNOG" id="COG3119">
    <property type="taxonomic scope" value="Bacteria"/>
</dbReference>
<dbReference type="InterPro" id="IPR017850">
    <property type="entry name" value="Alkaline_phosphatase_core_sf"/>
</dbReference>
<name>G4QM14_GLANF</name>
<dbReference type="PANTHER" id="PTHR42693:SF42">
    <property type="entry name" value="ARYLSULFATASE G"/>
    <property type="match status" value="1"/>
</dbReference>
<keyword evidence="5" id="KW-0378">Hydrolase</keyword>
<evidence type="ECO:0000259" key="7">
    <source>
        <dbReference type="Pfam" id="PF00884"/>
    </source>
</evidence>
<keyword evidence="9" id="KW-1185">Reference proteome</keyword>
<evidence type="ECO:0000256" key="1">
    <source>
        <dbReference type="ARBA" id="ARBA00001913"/>
    </source>
</evidence>
<dbReference type="STRING" id="1085623.GNIT_2488"/>
<dbReference type="GO" id="GO:0046872">
    <property type="term" value="F:metal ion binding"/>
    <property type="evidence" value="ECO:0007669"/>
    <property type="project" value="UniProtKB-KW"/>
</dbReference>
<proteinExistence type="inferred from homology"/>
<dbReference type="KEGG" id="gni:GNIT_2488"/>
<evidence type="ECO:0000256" key="2">
    <source>
        <dbReference type="ARBA" id="ARBA00008779"/>
    </source>
</evidence>
<dbReference type="SUPFAM" id="SSF53649">
    <property type="entry name" value="Alkaline phosphatase-like"/>
    <property type="match status" value="1"/>
</dbReference>
<dbReference type="Gene3D" id="3.40.720.10">
    <property type="entry name" value="Alkaline Phosphatase, subunit A"/>
    <property type="match status" value="1"/>
</dbReference>
<dbReference type="AlphaFoldDB" id="G4QM14"/>
<organism evidence="8 9">
    <name type="scientific">Glaciecola nitratireducens (strain JCM 12485 / KCTC 12276 / FR1064)</name>
    <dbReference type="NCBI Taxonomy" id="1085623"/>
    <lineage>
        <taxon>Bacteria</taxon>
        <taxon>Pseudomonadati</taxon>
        <taxon>Pseudomonadota</taxon>
        <taxon>Gammaproteobacteria</taxon>
        <taxon>Alteromonadales</taxon>
        <taxon>Alteromonadaceae</taxon>
        <taxon>Brumicola</taxon>
    </lineage>
</organism>
<dbReference type="HOGENOM" id="CLU_442641_0_0_6"/>
<sequence length="617" mass="67920">MPDTAATNRKSIAPETVTRLDTNLPTLSSILKANNYNTAHFGKWHLGASPYSPLQHGFDIDIPNYAGPGPTGGFLAPWSFAPDIKPQKPGEHIDVRLAEEASKWVKSVKDDGPFFLNFWAFSVHAPFNADPEIIDYFVAKRTPFHSQRSATYAAMVKQFDDAVGILWEALVEAQVEDNTIIIFTSDNGGNMYDVLGTIHATSNFPLRGGKATNYDGGLRVPTAIIWPGLTQPNTLSNAPIQTVDYFPTLLNGLDLTWPSSHAIDGNDIRPLLRGETSVTRPIFSYYPAEPRVPDWLPPSVTVTQNGWKLIRSFHYGKINGHFYQLYDLNTDPSESINLAEIHTDKLDELDSLIDAHLLESEAVTPNVNPNYRTGTFNYDQMGLAREEFQLPEEKMQIDFQFQLDIDQQIVEAGSTAKITYHLADASNLASVRYKQFMGTPVDVIETGNSITFVAPSVSQPEYIAFAYIARDGNQTIRQQAGIRITPAPVAPVLSVALKSLKVTKGSAASFMIEAFDANKDFLHMTVTSDDLPAISLTAPPSVGEYLVNIPANFSGDSVTLVFSAEDSQTSVQQTITFDVLPPQPDKQENSGGSTNALWLFLLTLSIIIRTKEQNATT</sequence>